<evidence type="ECO:0000259" key="3">
    <source>
        <dbReference type="Pfam" id="PF00557"/>
    </source>
</evidence>
<accession>A0A7S2UWR2</accession>
<dbReference type="PANTHER" id="PTHR10804">
    <property type="entry name" value="PROTEASE FAMILY M24 METHIONYL AMINOPEPTIDASE, AMINOPEPTIDASE P"/>
    <property type="match status" value="1"/>
</dbReference>
<comment type="similarity">
    <text evidence="1">Belongs to the peptidase M24 family.</text>
</comment>
<reference evidence="4" key="1">
    <citation type="submission" date="2021-01" db="EMBL/GenBank/DDBJ databases">
        <authorList>
            <person name="Corre E."/>
            <person name="Pelletier E."/>
            <person name="Niang G."/>
            <person name="Scheremetjew M."/>
            <person name="Finn R."/>
            <person name="Kale V."/>
            <person name="Holt S."/>
            <person name="Cochrane G."/>
            <person name="Meng A."/>
            <person name="Brown T."/>
            <person name="Cohen L."/>
        </authorList>
    </citation>
    <scope>NUCLEOTIDE SEQUENCE</scope>
    <source>
        <strain evidence="4">CCMP1661</strain>
    </source>
</reference>
<organism evidence="4">
    <name type="scientific">Fibrocapsa japonica</name>
    <dbReference type="NCBI Taxonomy" id="94617"/>
    <lineage>
        <taxon>Eukaryota</taxon>
        <taxon>Sar</taxon>
        <taxon>Stramenopiles</taxon>
        <taxon>Ochrophyta</taxon>
        <taxon>Raphidophyceae</taxon>
        <taxon>Chattonellales</taxon>
        <taxon>Chattonellaceae</taxon>
        <taxon>Fibrocapsa</taxon>
    </lineage>
</organism>
<evidence type="ECO:0000313" key="4">
    <source>
        <dbReference type="EMBL" id="CAD9861562.1"/>
    </source>
</evidence>
<sequence length="419" mass="45842">MEGELKDKPIKNDESEEEESEEEDEEKEDEVTDLSNSDVTTKYREAAKIVDLALQGVLTQCTPGARIIDICKFGDSVINQRVGQIFRNKVKGQAIEKGVAFPTCVSVNECLCHNSPLESEEQEPLKAGDVVKIDLGCHIDGYIAVAAHTAIVGAAGDGEATGAAVPGSVGGPPAEGPLANVVLAAHTAGEVALKTLKPGNTNQMVTDAIAKVAEAYNVQCVSGTLMHQMKRYVIDGNKVIILRQDVEQRVEECTFEPYEVYAIDIAMSTGEGKPRETDTRTTVFKRAVDKNYRLKMRASRYLFNEVNTRYPTLPFTLRAFDDERQARMGVVECLKHELLHPYPVLFERQGEHVAHFKFTVLLLPSGQAKVTGLPLPEGAFTSDCTVDEETAALLATSSKKKRKKKKKKAASAEGDKEET</sequence>
<dbReference type="Pfam" id="PF00557">
    <property type="entry name" value="Peptidase_M24"/>
    <property type="match status" value="1"/>
</dbReference>
<feature type="compositionally biased region" description="Basic residues" evidence="2">
    <location>
        <begin position="398"/>
        <end position="409"/>
    </location>
</feature>
<dbReference type="Gene3D" id="1.10.10.10">
    <property type="entry name" value="Winged helix-like DNA-binding domain superfamily/Winged helix DNA-binding domain"/>
    <property type="match status" value="1"/>
</dbReference>
<evidence type="ECO:0000256" key="1">
    <source>
        <dbReference type="ARBA" id="ARBA00007319"/>
    </source>
</evidence>
<feature type="compositionally biased region" description="Basic and acidic residues" evidence="2">
    <location>
        <begin position="1"/>
        <end position="13"/>
    </location>
</feature>
<proteinExistence type="inferred from homology"/>
<dbReference type="SUPFAM" id="SSF55920">
    <property type="entry name" value="Creatinase/aminopeptidase"/>
    <property type="match status" value="1"/>
</dbReference>
<gene>
    <name evidence="4" type="ORF">FJAP1339_LOCUS4084</name>
</gene>
<protein>
    <recommendedName>
        <fullName evidence="3">Peptidase M24 domain-containing protein</fullName>
    </recommendedName>
</protein>
<feature type="domain" description="Peptidase M24" evidence="3">
    <location>
        <begin position="42"/>
        <end position="263"/>
    </location>
</feature>
<dbReference type="InterPro" id="IPR036005">
    <property type="entry name" value="Creatinase/aminopeptidase-like"/>
</dbReference>
<dbReference type="InterPro" id="IPR036390">
    <property type="entry name" value="WH_DNA-bd_sf"/>
</dbReference>
<dbReference type="InterPro" id="IPR000994">
    <property type="entry name" value="Pept_M24"/>
</dbReference>
<dbReference type="NCBIfam" id="TIGR00495">
    <property type="entry name" value="crvDNA_42K"/>
    <property type="match status" value="1"/>
</dbReference>
<evidence type="ECO:0000256" key="2">
    <source>
        <dbReference type="SAM" id="MobiDB-lite"/>
    </source>
</evidence>
<feature type="region of interest" description="Disordered" evidence="2">
    <location>
        <begin position="395"/>
        <end position="419"/>
    </location>
</feature>
<dbReference type="AlphaFoldDB" id="A0A7S2UWR2"/>
<dbReference type="FunFam" id="1.10.10.10:FF:000029">
    <property type="entry name" value="Proliferation-associated 2G4, a"/>
    <property type="match status" value="1"/>
</dbReference>
<dbReference type="PANTHER" id="PTHR10804:SF11">
    <property type="entry name" value="PROLIFERATION-ASSOCIATED PROTEIN 2G4"/>
    <property type="match status" value="1"/>
</dbReference>
<dbReference type="InterPro" id="IPR036388">
    <property type="entry name" value="WH-like_DNA-bd_sf"/>
</dbReference>
<dbReference type="CDD" id="cd01089">
    <property type="entry name" value="PA2G4-like"/>
    <property type="match status" value="1"/>
</dbReference>
<feature type="region of interest" description="Disordered" evidence="2">
    <location>
        <begin position="1"/>
        <end position="38"/>
    </location>
</feature>
<dbReference type="SUPFAM" id="SSF46785">
    <property type="entry name" value="Winged helix' DNA-binding domain"/>
    <property type="match status" value="1"/>
</dbReference>
<name>A0A7S2UWR2_9STRA</name>
<feature type="compositionally biased region" description="Acidic residues" evidence="2">
    <location>
        <begin position="14"/>
        <end position="32"/>
    </location>
</feature>
<dbReference type="InterPro" id="IPR047113">
    <property type="entry name" value="PA2G4/ARX1"/>
</dbReference>
<dbReference type="EMBL" id="HBHR01008433">
    <property type="protein sequence ID" value="CAD9861562.1"/>
    <property type="molecule type" value="Transcribed_RNA"/>
</dbReference>
<dbReference type="Gene3D" id="3.90.230.10">
    <property type="entry name" value="Creatinase/methionine aminopeptidase superfamily"/>
    <property type="match status" value="1"/>
</dbReference>
<dbReference type="InterPro" id="IPR004545">
    <property type="entry name" value="PA2G4"/>
</dbReference>